<dbReference type="InterPro" id="IPR022996">
    <property type="entry name" value="UPF0310"/>
</dbReference>
<dbReference type="InterPro" id="IPR002740">
    <property type="entry name" value="EVE_domain"/>
</dbReference>
<dbReference type="EMBL" id="JAYGOJ010000050">
    <property type="protein sequence ID" value="MEA9436355.1"/>
    <property type="molecule type" value="Genomic_DNA"/>
</dbReference>
<name>A0ABU5W671_AERCA</name>
<comment type="caution">
    <text evidence="3">The sequence shown here is derived from an EMBL/GenBank/DDBJ whole genome shotgun (WGS) entry which is preliminary data.</text>
</comment>
<reference evidence="3 4" key="1">
    <citation type="submission" date="2023-12" db="EMBL/GenBank/DDBJ databases">
        <title>Characterization of antibiotic resistance in Aeromonas spp. in hospital effluent.</title>
        <authorList>
            <person name="Negoseki B.R.S."/>
            <person name="Krul D."/>
            <person name="Siqueira A.C."/>
            <person name="Almeida M."/>
            <person name="Mesa D."/>
            <person name="Conte D."/>
            <person name="Dalla-Costa L.M."/>
        </authorList>
    </citation>
    <scope>NUCLEOTIDE SEQUENCE [LARGE SCALE GENOMIC DNA]</scope>
    <source>
        <strain evidence="3 4">36v</strain>
    </source>
</reference>
<dbReference type="RefSeq" id="WP_323580672.1">
    <property type="nucleotide sequence ID" value="NZ_JAYGOJ010000050.1"/>
</dbReference>
<keyword evidence="4" id="KW-1185">Reference proteome</keyword>
<dbReference type="SUPFAM" id="SSF88697">
    <property type="entry name" value="PUA domain-like"/>
    <property type="match status" value="1"/>
</dbReference>
<comment type="similarity">
    <text evidence="1">Belongs to the UPF0310 family.</text>
</comment>
<dbReference type="HAMAP" id="MF_00771">
    <property type="entry name" value="UPF0310"/>
    <property type="match status" value="1"/>
</dbReference>
<evidence type="ECO:0000259" key="2">
    <source>
        <dbReference type="Pfam" id="PF01878"/>
    </source>
</evidence>
<feature type="domain" description="EVE" evidence="2">
    <location>
        <begin position="4"/>
        <end position="133"/>
    </location>
</feature>
<dbReference type="Pfam" id="PF01878">
    <property type="entry name" value="EVE"/>
    <property type="match status" value="1"/>
</dbReference>
<dbReference type="InterPro" id="IPR015947">
    <property type="entry name" value="PUA-like_sf"/>
</dbReference>
<proteinExistence type="inferred from homology"/>
<protein>
    <recommendedName>
        <fullName evidence="1">UPF0310 protein VCX44_11110</fullName>
    </recommendedName>
</protein>
<evidence type="ECO:0000256" key="1">
    <source>
        <dbReference type="HAMAP-Rule" id="MF_00771"/>
    </source>
</evidence>
<dbReference type="Gene3D" id="3.10.590.10">
    <property type="entry name" value="ph1033 like domains"/>
    <property type="match status" value="1"/>
</dbReference>
<gene>
    <name evidence="3" type="ORF">VCX44_11110</name>
</gene>
<accession>A0ABU5W671</accession>
<dbReference type="Proteomes" id="UP001304847">
    <property type="component" value="Unassembled WGS sequence"/>
</dbReference>
<dbReference type="CDD" id="cd21132">
    <property type="entry name" value="EVE-like"/>
    <property type="match status" value="1"/>
</dbReference>
<evidence type="ECO:0000313" key="4">
    <source>
        <dbReference type="Proteomes" id="UP001304847"/>
    </source>
</evidence>
<organism evidence="3 4">
    <name type="scientific">Aeromonas caviae</name>
    <name type="common">Aeromonas punctata</name>
    <dbReference type="NCBI Taxonomy" id="648"/>
    <lineage>
        <taxon>Bacteria</taxon>
        <taxon>Pseudomonadati</taxon>
        <taxon>Pseudomonadota</taxon>
        <taxon>Gammaproteobacteria</taxon>
        <taxon>Aeromonadales</taxon>
        <taxon>Aeromonadaceae</taxon>
        <taxon>Aeromonas</taxon>
    </lineage>
</organism>
<sequence>MTSRFWIGVASREHVHLGIAGGFSQLCHGKAYPLKRMTVGDWLIYYSPKERFGENIPCQKFTAIGRVIGEDVYPHEMFPGFVPYRRNIDFFESTDAPIRPLLGQLTFINDKSRWGYAFRFGHLEIQRGDFEVISMGMLGRVPADD</sequence>
<evidence type="ECO:0000313" key="3">
    <source>
        <dbReference type="EMBL" id="MEA9436355.1"/>
    </source>
</evidence>
<dbReference type="NCBIfam" id="NF002616">
    <property type="entry name" value="PRK02268.1-2"/>
    <property type="match status" value="1"/>
</dbReference>